<dbReference type="Proteomes" id="UP001207736">
    <property type="component" value="Unassembled WGS sequence"/>
</dbReference>
<evidence type="ECO:0000313" key="3">
    <source>
        <dbReference type="Proteomes" id="UP001207736"/>
    </source>
</evidence>
<dbReference type="EMBL" id="BQKA01000034">
    <property type="protein sequence ID" value="GJM50894.1"/>
    <property type="molecule type" value="Genomic_DNA"/>
</dbReference>
<proteinExistence type="predicted"/>
<reference evidence="1 4" key="1">
    <citation type="submission" date="2021-11" db="EMBL/GenBank/DDBJ databases">
        <title>Draft genome sequence of Capnocytophaga sp. strain KC07075 isolated from cat oral cavity.</title>
        <authorList>
            <person name="Suzuki M."/>
            <person name="Imaoka K."/>
            <person name="Kimura M."/>
            <person name="Morikawa S."/>
            <person name="Maeda K."/>
        </authorList>
    </citation>
    <scope>NUCLEOTIDE SEQUENCE</scope>
    <source>
        <strain evidence="1">KC07075</strain>
        <strain evidence="2 4">KC07079</strain>
    </source>
</reference>
<organism evidence="1 3">
    <name type="scientific">Capnocytophaga catalasegens</name>
    <dbReference type="NCBI Taxonomy" id="1004260"/>
    <lineage>
        <taxon>Bacteria</taxon>
        <taxon>Pseudomonadati</taxon>
        <taxon>Bacteroidota</taxon>
        <taxon>Flavobacteriia</taxon>
        <taxon>Flavobacteriales</taxon>
        <taxon>Flavobacteriaceae</taxon>
        <taxon>Capnocytophaga</taxon>
    </lineage>
</organism>
<name>A0AAV5AU52_9FLAO</name>
<dbReference type="EMBL" id="BQKB01000049">
    <property type="protein sequence ID" value="GJM53738.1"/>
    <property type="molecule type" value="Genomic_DNA"/>
</dbReference>
<evidence type="ECO:0000313" key="2">
    <source>
        <dbReference type="EMBL" id="GJM53738.1"/>
    </source>
</evidence>
<comment type="caution">
    <text evidence="1">The sequence shown here is derived from an EMBL/GenBank/DDBJ whole genome shotgun (WGS) entry which is preliminary data.</text>
</comment>
<evidence type="ECO:0000313" key="1">
    <source>
        <dbReference type="EMBL" id="GJM50894.1"/>
    </source>
</evidence>
<evidence type="ECO:0000313" key="4">
    <source>
        <dbReference type="Proteomes" id="UP001208692"/>
    </source>
</evidence>
<dbReference type="AlphaFoldDB" id="A0AAV5AU52"/>
<sequence length="64" mass="7495">MEIICKNTKLESVKENFPIQNTFFIDISFPKIKTDYVKIILKDTIVSSWHKGKDIATFLFVDKN</sequence>
<keyword evidence="4" id="KW-1185">Reference proteome</keyword>
<protein>
    <submittedName>
        <fullName evidence="1">Uncharacterized protein</fullName>
    </submittedName>
</protein>
<gene>
    <name evidence="1" type="ORF">RCZ15_18670</name>
    <name evidence="2" type="ORF">RCZ16_20540</name>
</gene>
<dbReference type="Proteomes" id="UP001208692">
    <property type="component" value="Unassembled WGS sequence"/>
</dbReference>
<accession>A0AAV5AU52</accession>